<dbReference type="Proteomes" id="UP000054630">
    <property type="component" value="Unassembled WGS sequence"/>
</dbReference>
<keyword evidence="3" id="KW-0539">Nucleus</keyword>
<feature type="region of interest" description="Disordered" evidence="4">
    <location>
        <begin position="153"/>
        <end position="172"/>
    </location>
</feature>
<dbReference type="STRING" id="6336.A0A0V0RSR2"/>
<dbReference type="Gene3D" id="1.10.10.60">
    <property type="entry name" value="Homeodomain-like"/>
    <property type="match status" value="2"/>
</dbReference>
<comment type="caution">
    <text evidence="7">The sequence shown here is derived from an EMBL/GenBank/DDBJ whole genome shotgun (WGS) entry which is preliminary data.</text>
</comment>
<protein>
    <submittedName>
        <fullName evidence="7">Jerky protein</fullName>
    </submittedName>
</protein>
<dbReference type="InterPro" id="IPR009057">
    <property type="entry name" value="Homeodomain-like_sf"/>
</dbReference>
<dbReference type="PANTHER" id="PTHR19303:SF11">
    <property type="entry name" value="JERKY PROTEIN HOMOLOG"/>
    <property type="match status" value="1"/>
</dbReference>
<comment type="subcellular location">
    <subcellularLocation>
        <location evidence="1">Nucleus</location>
    </subcellularLocation>
</comment>
<dbReference type="OrthoDB" id="10047893at2759"/>
<dbReference type="Pfam" id="PF03221">
    <property type="entry name" value="HTH_Tnp_Tc5"/>
    <property type="match status" value="1"/>
</dbReference>
<gene>
    <name evidence="7" type="primary">Jrk</name>
    <name evidence="7" type="ORF">T07_12671</name>
</gene>
<keyword evidence="8" id="KW-1185">Reference proteome</keyword>
<dbReference type="EMBL" id="JYDL01000088">
    <property type="protein sequence ID" value="KRX17447.1"/>
    <property type="molecule type" value="Genomic_DNA"/>
</dbReference>
<feature type="domain" description="HTH CENPB-type" evidence="5">
    <location>
        <begin position="71"/>
        <end position="107"/>
    </location>
</feature>
<dbReference type="PANTHER" id="PTHR19303">
    <property type="entry name" value="TRANSPOSON"/>
    <property type="match status" value="1"/>
</dbReference>
<dbReference type="InterPro" id="IPR007889">
    <property type="entry name" value="HTH_Psq"/>
</dbReference>
<evidence type="ECO:0000256" key="4">
    <source>
        <dbReference type="SAM" id="MobiDB-lite"/>
    </source>
</evidence>
<dbReference type="AlphaFoldDB" id="A0A0V0RSR2"/>
<evidence type="ECO:0000256" key="2">
    <source>
        <dbReference type="ARBA" id="ARBA00023125"/>
    </source>
</evidence>
<sequence>MSISREGKILSLEQKIEMCKLVERGESFRKIAESLGVDLSTVSEIYCSRRQLTDFVFHMDTSNSCSSRIKRALDRPTSGPILQEKALAFSPKLGIDNFVASPGWLRNLTRLAKSWHGIRELKIHSEKLSADTMNASITYIHFEKLETSDYPKIRSSEVPPKTKCSDNRSSTV</sequence>
<dbReference type="Pfam" id="PF04218">
    <property type="entry name" value="CENP-B_N"/>
    <property type="match status" value="1"/>
</dbReference>
<evidence type="ECO:0000313" key="8">
    <source>
        <dbReference type="Proteomes" id="UP000054630"/>
    </source>
</evidence>
<evidence type="ECO:0000256" key="1">
    <source>
        <dbReference type="ARBA" id="ARBA00004123"/>
    </source>
</evidence>
<evidence type="ECO:0000259" key="5">
    <source>
        <dbReference type="Pfam" id="PF03221"/>
    </source>
</evidence>
<dbReference type="InterPro" id="IPR006600">
    <property type="entry name" value="HTH_CenpB_DNA-bd_dom"/>
</dbReference>
<reference evidence="7 8" key="1">
    <citation type="submission" date="2015-01" db="EMBL/GenBank/DDBJ databases">
        <title>Evolution of Trichinella species and genotypes.</title>
        <authorList>
            <person name="Korhonen P.K."/>
            <person name="Edoardo P."/>
            <person name="Giuseppe L.R."/>
            <person name="Gasser R.B."/>
        </authorList>
    </citation>
    <scope>NUCLEOTIDE SEQUENCE [LARGE SCALE GENOMIC DNA]</scope>
    <source>
        <strain evidence="7">ISS37</strain>
    </source>
</reference>
<dbReference type="SUPFAM" id="SSF46689">
    <property type="entry name" value="Homeodomain-like"/>
    <property type="match status" value="2"/>
</dbReference>
<feature type="domain" description="HTH psq-type" evidence="6">
    <location>
        <begin position="7"/>
        <end position="52"/>
    </location>
</feature>
<dbReference type="GO" id="GO:0003677">
    <property type="term" value="F:DNA binding"/>
    <property type="evidence" value="ECO:0007669"/>
    <property type="project" value="UniProtKB-KW"/>
</dbReference>
<organism evidence="7 8">
    <name type="scientific">Trichinella nelsoni</name>
    <dbReference type="NCBI Taxonomy" id="6336"/>
    <lineage>
        <taxon>Eukaryota</taxon>
        <taxon>Metazoa</taxon>
        <taxon>Ecdysozoa</taxon>
        <taxon>Nematoda</taxon>
        <taxon>Enoplea</taxon>
        <taxon>Dorylaimia</taxon>
        <taxon>Trichinellida</taxon>
        <taxon>Trichinellidae</taxon>
        <taxon>Trichinella</taxon>
    </lineage>
</organism>
<accession>A0A0V0RSR2</accession>
<proteinExistence type="predicted"/>
<keyword evidence="2" id="KW-0238">DNA-binding</keyword>
<evidence type="ECO:0000259" key="6">
    <source>
        <dbReference type="Pfam" id="PF04218"/>
    </source>
</evidence>
<evidence type="ECO:0000313" key="7">
    <source>
        <dbReference type="EMBL" id="KRX17447.1"/>
    </source>
</evidence>
<name>A0A0V0RSR2_9BILA</name>
<dbReference type="GO" id="GO:0005634">
    <property type="term" value="C:nucleus"/>
    <property type="evidence" value="ECO:0007669"/>
    <property type="project" value="UniProtKB-SubCell"/>
</dbReference>
<evidence type="ECO:0000256" key="3">
    <source>
        <dbReference type="ARBA" id="ARBA00023242"/>
    </source>
</evidence>
<dbReference type="InterPro" id="IPR050863">
    <property type="entry name" value="CenT-Element_Derived"/>
</dbReference>